<keyword evidence="2" id="KW-0812">Transmembrane</keyword>
<evidence type="ECO:0000256" key="1">
    <source>
        <dbReference type="SAM" id="MobiDB-lite"/>
    </source>
</evidence>
<organism evidence="3 4">
    <name type="scientific">Plenodomus tracheiphilus IPT5</name>
    <dbReference type="NCBI Taxonomy" id="1408161"/>
    <lineage>
        <taxon>Eukaryota</taxon>
        <taxon>Fungi</taxon>
        <taxon>Dikarya</taxon>
        <taxon>Ascomycota</taxon>
        <taxon>Pezizomycotina</taxon>
        <taxon>Dothideomycetes</taxon>
        <taxon>Pleosporomycetidae</taxon>
        <taxon>Pleosporales</taxon>
        <taxon>Pleosporineae</taxon>
        <taxon>Leptosphaeriaceae</taxon>
        <taxon>Plenodomus</taxon>
    </lineage>
</organism>
<keyword evidence="2" id="KW-0472">Membrane</keyword>
<feature type="compositionally biased region" description="Polar residues" evidence="1">
    <location>
        <begin position="464"/>
        <end position="477"/>
    </location>
</feature>
<dbReference type="GO" id="GO:0005884">
    <property type="term" value="C:actin filament"/>
    <property type="evidence" value="ECO:0007669"/>
    <property type="project" value="TreeGrafter"/>
</dbReference>
<sequence>MSVMSLLTFMFILSSAFYFVFGQVKLAMVLIVATFETLEDMYEDLDLYVRYNIYDIYCDFHEFWAAQIQVIKDAKHHNSTHAVIFLILLVLLYACFFCSQEPTEEEEKIETPTANGNILLTDPEDLVATKALADAPAPPFTPPAPLAPYTSPAFTYEHFNGTGDPFQPHRQPELKKNKKAPYNFLKDTFLDEEVEAKYGFTREYDQWKGPYWVYKAPMADKRPSITTMMEVLVEPQPVAQAALQPQDDIVAATPAQEVAAPIMVAPPPPPAPIMAPTMVSVLRAEAYQPPPSPPPSVEMVCDTLARNTSGLRNAITDFLTVVNSSGDPSRLMLLVATSFDTAFQALWVHRTQLTLDESLQTGWPGLLEEFYAVVHPNAYWLVTQYGGDMLVFLQGVLAFGRYLGAPGPDIDLSTPRAPTPPPVARAEMPQVYQAVAPPPPAAPSAPSSPPGLAAVPAPAPAPPTFSSSGIKPTSSRALSGASRPPRSAVQRRTVGARHQATPQASHQLSSQPAKKMLDFYNLAAWKDVDQEGLAGLTVESFGWSDDKATSKLLWTFTTGQQLDLGGSWTNGFTAEYIVNEIDSKVGALKRAAWVLLWQAQAPFNWKAESQTAPTLLAEMTTFLRDAGQKVDFAAAREPLRNADDFMVSFRFHHNHLGRHPALRGALALQYNDADVGEWYRMVREVKEKVTSK</sequence>
<dbReference type="InterPro" id="IPR051412">
    <property type="entry name" value="Formin_Homology_Diaphanous_sf"/>
</dbReference>
<accession>A0A6A7BEA4</accession>
<reference evidence="3" key="1">
    <citation type="submission" date="2020-01" db="EMBL/GenBank/DDBJ databases">
        <authorList>
            <consortium name="DOE Joint Genome Institute"/>
            <person name="Haridas S."/>
            <person name="Albert R."/>
            <person name="Binder M."/>
            <person name="Bloem J."/>
            <person name="Labutti K."/>
            <person name="Salamov A."/>
            <person name="Andreopoulos B."/>
            <person name="Baker S.E."/>
            <person name="Barry K."/>
            <person name="Bills G."/>
            <person name="Bluhm B.H."/>
            <person name="Cannon C."/>
            <person name="Castanera R."/>
            <person name="Culley D.E."/>
            <person name="Daum C."/>
            <person name="Ezra D."/>
            <person name="Gonzalez J.B."/>
            <person name="Henrissat B."/>
            <person name="Kuo A."/>
            <person name="Liang C."/>
            <person name="Lipzen A."/>
            <person name="Lutzoni F."/>
            <person name="Magnuson J."/>
            <person name="Mondo S."/>
            <person name="Nolan M."/>
            <person name="Ohm R."/>
            <person name="Pangilinan J."/>
            <person name="Park H.-J."/>
            <person name="Ramirez L."/>
            <person name="Alfaro M."/>
            <person name="Sun H."/>
            <person name="Tritt A."/>
            <person name="Yoshinaga Y."/>
            <person name="Zwiers L.-H."/>
            <person name="Turgeon B.G."/>
            <person name="Goodwin S.B."/>
            <person name="Spatafora J.W."/>
            <person name="Crous P.W."/>
            <person name="Grigoriev I.V."/>
        </authorList>
    </citation>
    <scope>NUCLEOTIDE SEQUENCE</scope>
    <source>
        <strain evidence="3">IPT5</strain>
    </source>
</reference>
<dbReference type="OrthoDB" id="3798038at2759"/>
<dbReference type="PANTHER" id="PTHR45691">
    <property type="entry name" value="PROTEIN DIAPHANOUS"/>
    <property type="match status" value="1"/>
</dbReference>
<gene>
    <name evidence="3" type="ORF">T440DRAFT_290492</name>
</gene>
<protein>
    <submittedName>
        <fullName evidence="3">Uncharacterized protein</fullName>
    </submittedName>
</protein>
<dbReference type="EMBL" id="MU006294">
    <property type="protein sequence ID" value="KAF2853821.1"/>
    <property type="molecule type" value="Genomic_DNA"/>
</dbReference>
<proteinExistence type="predicted"/>
<dbReference type="AlphaFoldDB" id="A0A6A7BEA4"/>
<feature type="region of interest" description="Disordered" evidence="1">
    <location>
        <begin position="434"/>
        <end position="510"/>
    </location>
</feature>
<dbReference type="Proteomes" id="UP000799423">
    <property type="component" value="Unassembled WGS sequence"/>
</dbReference>
<evidence type="ECO:0000256" key="2">
    <source>
        <dbReference type="SAM" id="Phobius"/>
    </source>
</evidence>
<feature type="transmembrane region" description="Helical" evidence="2">
    <location>
        <begin position="82"/>
        <end position="99"/>
    </location>
</feature>
<keyword evidence="4" id="KW-1185">Reference proteome</keyword>
<keyword evidence="2" id="KW-1133">Transmembrane helix</keyword>
<dbReference type="GO" id="GO:0030041">
    <property type="term" value="P:actin filament polymerization"/>
    <property type="evidence" value="ECO:0007669"/>
    <property type="project" value="TreeGrafter"/>
</dbReference>
<feature type="compositionally biased region" description="Pro residues" evidence="1">
    <location>
        <begin position="436"/>
        <end position="449"/>
    </location>
</feature>
<evidence type="ECO:0000313" key="3">
    <source>
        <dbReference type="EMBL" id="KAF2853821.1"/>
    </source>
</evidence>
<dbReference type="PANTHER" id="PTHR45691:SF6">
    <property type="entry name" value="PROTEIN DIAPHANOUS"/>
    <property type="match status" value="1"/>
</dbReference>
<feature type="compositionally biased region" description="Polar residues" evidence="1">
    <location>
        <begin position="500"/>
        <end position="510"/>
    </location>
</feature>
<evidence type="ECO:0000313" key="4">
    <source>
        <dbReference type="Proteomes" id="UP000799423"/>
    </source>
</evidence>
<name>A0A6A7BEA4_9PLEO</name>